<protein>
    <submittedName>
        <fullName evidence="1">Exodeoxyribonuclease III</fullName>
    </submittedName>
</protein>
<name>M5JRU8_9HYPH</name>
<comment type="caution">
    <text evidence="1">The sequence shown here is derived from an EMBL/GenBank/DDBJ whole genome shotgun (WGS) entry which is preliminary data.</text>
</comment>
<dbReference type="EMBL" id="AOGE01000008">
    <property type="protein sequence ID" value="ELT50695.1"/>
    <property type="molecule type" value="Genomic_DNA"/>
</dbReference>
<dbReference type="PATRIC" id="fig|1234597.4.peg.627"/>
<dbReference type="Proteomes" id="UP000011971">
    <property type="component" value="Unassembled WGS sequence"/>
</dbReference>
<evidence type="ECO:0000313" key="1">
    <source>
        <dbReference type="EMBL" id="ELT50695.1"/>
    </source>
</evidence>
<sequence>MRLSFNGNPAPGLKFDYKLRWFDGLCSYSAELFELDVPLALVGDFNVMPSDLRV</sequence>
<organism evidence="1 2">
    <name type="scientific">Brucella intermedia M86</name>
    <dbReference type="NCBI Taxonomy" id="1234597"/>
    <lineage>
        <taxon>Bacteria</taxon>
        <taxon>Pseudomonadati</taxon>
        <taxon>Pseudomonadota</taxon>
        <taxon>Alphaproteobacteria</taxon>
        <taxon>Hyphomicrobiales</taxon>
        <taxon>Brucellaceae</taxon>
        <taxon>Brucella/Ochrobactrum group</taxon>
        <taxon>Brucella</taxon>
    </lineage>
</organism>
<evidence type="ECO:0000313" key="2">
    <source>
        <dbReference type="Proteomes" id="UP000011971"/>
    </source>
</evidence>
<dbReference type="InterPro" id="IPR036691">
    <property type="entry name" value="Endo/exonu/phosph_ase_sf"/>
</dbReference>
<dbReference type="AlphaFoldDB" id="M5JRU8"/>
<proteinExistence type="predicted"/>
<accession>M5JRU8</accession>
<dbReference type="SUPFAM" id="SSF56219">
    <property type="entry name" value="DNase I-like"/>
    <property type="match status" value="1"/>
</dbReference>
<reference evidence="1 2" key="1">
    <citation type="journal article" date="2013" name="Gut Pathog.">
        <title>Draft genome of Ochrobactrum intermedium strain M86 isolated from non-ulcer dyspeptic individual from India.</title>
        <authorList>
            <person name="Kulkarni G."/>
            <person name="Dhotre D."/>
            <person name="Dharne M."/>
            <person name="Shetty S."/>
            <person name="Chowdhury S."/>
            <person name="Misra V."/>
            <person name="Misra S."/>
            <person name="Patole M."/>
            <person name="Shouche Y."/>
        </authorList>
    </citation>
    <scope>NUCLEOTIDE SEQUENCE [LARGE SCALE GENOMIC DNA]</scope>
    <source>
        <strain evidence="1 2">M86</strain>
    </source>
</reference>
<gene>
    <name evidence="1" type="ORF">D584_03043</name>
</gene>